<gene>
    <name evidence="2" type="ORF">SAMN04488029_1377</name>
</gene>
<evidence type="ECO:0008006" key="4">
    <source>
        <dbReference type="Google" id="ProtNLM"/>
    </source>
</evidence>
<keyword evidence="3" id="KW-1185">Reference proteome</keyword>
<dbReference type="PROSITE" id="PS51257">
    <property type="entry name" value="PROKAR_LIPOPROTEIN"/>
    <property type="match status" value="1"/>
</dbReference>
<dbReference type="Proteomes" id="UP000192472">
    <property type="component" value="Unassembled WGS sequence"/>
</dbReference>
<name>A0A1W2G938_REIFA</name>
<feature type="compositionally biased region" description="Basic and acidic residues" evidence="1">
    <location>
        <begin position="62"/>
        <end position="78"/>
    </location>
</feature>
<accession>A0A1W2G938</accession>
<evidence type="ECO:0000313" key="2">
    <source>
        <dbReference type="EMBL" id="SMD33014.1"/>
    </source>
</evidence>
<organism evidence="2 3">
    <name type="scientific">Reichenbachiella faecimaris</name>
    <dbReference type="NCBI Taxonomy" id="692418"/>
    <lineage>
        <taxon>Bacteria</taxon>
        <taxon>Pseudomonadati</taxon>
        <taxon>Bacteroidota</taxon>
        <taxon>Cytophagia</taxon>
        <taxon>Cytophagales</taxon>
        <taxon>Reichenbachiellaceae</taxon>
        <taxon>Reichenbachiella</taxon>
    </lineage>
</organism>
<dbReference type="AlphaFoldDB" id="A0A1W2G938"/>
<dbReference type="EMBL" id="FWYF01000001">
    <property type="protein sequence ID" value="SMD33014.1"/>
    <property type="molecule type" value="Genomic_DNA"/>
</dbReference>
<protein>
    <recommendedName>
        <fullName evidence="4">Lipoprotein</fullName>
    </recommendedName>
</protein>
<feature type="region of interest" description="Disordered" evidence="1">
    <location>
        <begin position="52"/>
        <end position="78"/>
    </location>
</feature>
<proteinExistence type="predicted"/>
<reference evidence="2 3" key="1">
    <citation type="submission" date="2017-04" db="EMBL/GenBank/DDBJ databases">
        <authorList>
            <person name="Afonso C.L."/>
            <person name="Miller P.J."/>
            <person name="Scott M.A."/>
            <person name="Spackman E."/>
            <person name="Goraichik I."/>
            <person name="Dimitrov K.M."/>
            <person name="Suarez D.L."/>
            <person name="Swayne D.E."/>
        </authorList>
    </citation>
    <scope>NUCLEOTIDE SEQUENCE [LARGE SCALE GENOMIC DNA]</scope>
    <source>
        <strain evidence="2 3">DSM 26133</strain>
    </source>
</reference>
<evidence type="ECO:0000256" key="1">
    <source>
        <dbReference type="SAM" id="MobiDB-lite"/>
    </source>
</evidence>
<dbReference type="RefSeq" id="WP_084371645.1">
    <property type="nucleotide sequence ID" value="NZ_FWYF01000001.1"/>
</dbReference>
<sequence length="78" mass="8511">MNLKLTTLACTFAVAFAISSCSGELEAENAQLKNELEATKLQLKEQTKLSDFSKEQATTAKRRADEAEKALAECNGEK</sequence>
<evidence type="ECO:0000313" key="3">
    <source>
        <dbReference type="Proteomes" id="UP000192472"/>
    </source>
</evidence>